<accession>A0A8X6LLU3</accession>
<protein>
    <submittedName>
        <fullName evidence="1">DUF1758 domain-containing protein</fullName>
    </submittedName>
</protein>
<dbReference type="AlphaFoldDB" id="A0A8X6LLU3"/>
<sequence length="347" mass="39383">MCPEKANNARPNTADDTSIEGNVVLANQSEPEIILQTLLVLIEVDGRSKMVRALFDTGGQRSYVLKSTINEMSITTERCENLKHVVFGGASSKKKHNCYKLSVSNLRKHYYFKIQVLDQEIICGHVPIIQRSPRIKELQNKGNICHLSSGLIAVDPYLGWSVMGRPKAASNNYSCISLFVQSHDISNLWRLEIIGIMDPCETDSSKDLESKVIDYFSSSVKIDEDGRYEIKLPWMRSLDELPINRDIAGKRLVSTSIKLLKGNKFECYNDAFEEWENEDFIEGSVEGSGHYLTHRGDVKYFLFISSSEAGSWVISLKCICRVKKKTEKQSKWLEKIDSSSIYFSEKV</sequence>
<evidence type="ECO:0000313" key="1">
    <source>
        <dbReference type="EMBL" id="GFR13117.1"/>
    </source>
</evidence>
<gene>
    <name evidence="1" type="primary">AVEN_244128_1</name>
    <name evidence="1" type="ORF">TNCT_438831</name>
</gene>
<name>A0A8X6LLU3_TRICU</name>
<keyword evidence="2" id="KW-1185">Reference proteome</keyword>
<organism evidence="1 2">
    <name type="scientific">Trichonephila clavata</name>
    <name type="common">Joro spider</name>
    <name type="synonym">Nephila clavata</name>
    <dbReference type="NCBI Taxonomy" id="2740835"/>
    <lineage>
        <taxon>Eukaryota</taxon>
        <taxon>Metazoa</taxon>
        <taxon>Ecdysozoa</taxon>
        <taxon>Arthropoda</taxon>
        <taxon>Chelicerata</taxon>
        <taxon>Arachnida</taxon>
        <taxon>Araneae</taxon>
        <taxon>Araneomorphae</taxon>
        <taxon>Entelegynae</taxon>
        <taxon>Araneoidea</taxon>
        <taxon>Nephilidae</taxon>
        <taxon>Trichonephila</taxon>
    </lineage>
</organism>
<proteinExistence type="predicted"/>
<dbReference type="EMBL" id="BMAO01036795">
    <property type="protein sequence ID" value="GFR13117.1"/>
    <property type="molecule type" value="Genomic_DNA"/>
</dbReference>
<dbReference type="OrthoDB" id="6434979at2759"/>
<dbReference type="InterPro" id="IPR021109">
    <property type="entry name" value="Peptidase_aspartic_dom_sf"/>
</dbReference>
<evidence type="ECO:0000313" key="2">
    <source>
        <dbReference type="Proteomes" id="UP000887116"/>
    </source>
</evidence>
<dbReference type="Proteomes" id="UP000887116">
    <property type="component" value="Unassembled WGS sequence"/>
</dbReference>
<dbReference type="Gene3D" id="2.40.70.10">
    <property type="entry name" value="Acid Proteases"/>
    <property type="match status" value="1"/>
</dbReference>
<reference evidence="1" key="1">
    <citation type="submission" date="2020-07" db="EMBL/GenBank/DDBJ databases">
        <title>Multicomponent nature underlies the extraordinary mechanical properties of spider dragline silk.</title>
        <authorList>
            <person name="Kono N."/>
            <person name="Nakamura H."/>
            <person name="Mori M."/>
            <person name="Yoshida Y."/>
            <person name="Ohtoshi R."/>
            <person name="Malay A.D."/>
            <person name="Moran D.A.P."/>
            <person name="Tomita M."/>
            <person name="Numata K."/>
            <person name="Arakawa K."/>
        </authorList>
    </citation>
    <scope>NUCLEOTIDE SEQUENCE</scope>
</reference>
<comment type="caution">
    <text evidence="1">The sequence shown here is derived from an EMBL/GenBank/DDBJ whole genome shotgun (WGS) entry which is preliminary data.</text>
</comment>